<organism evidence="1">
    <name type="scientific">viral metagenome</name>
    <dbReference type="NCBI Taxonomy" id="1070528"/>
    <lineage>
        <taxon>unclassified sequences</taxon>
        <taxon>metagenomes</taxon>
        <taxon>organismal metagenomes</taxon>
    </lineage>
</organism>
<proteinExistence type="predicted"/>
<evidence type="ECO:0000313" key="1">
    <source>
        <dbReference type="EMBL" id="QJA97506.1"/>
    </source>
</evidence>
<accession>A0A6M3LQG5</accession>
<dbReference type="AlphaFoldDB" id="A0A6M3LQG5"/>
<dbReference type="EMBL" id="MT143500">
    <property type="protein sequence ID" value="QJA97506.1"/>
    <property type="molecule type" value="Genomic_DNA"/>
</dbReference>
<name>A0A6M3LQG5_9ZZZZ</name>
<sequence>MAGTAGVVTKTETTHASVKKIVFAWTSGDGDYTGAATGTTTYAYDGQIIGLTTIPGGTTYAPTDNYDITLTDSEGHDVLLGAGMNRDTANTEHVTVTSMAGVAGSKLTFTVAVAGDLNTGVAVVYIR</sequence>
<protein>
    <submittedName>
        <fullName evidence="1">Uncharacterized protein</fullName>
    </submittedName>
</protein>
<gene>
    <name evidence="1" type="ORF">MM415B06176_0002</name>
</gene>
<reference evidence="1" key="1">
    <citation type="submission" date="2020-03" db="EMBL/GenBank/DDBJ databases">
        <title>The deep terrestrial virosphere.</title>
        <authorList>
            <person name="Holmfeldt K."/>
            <person name="Nilsson E."/>
            <person name="Simone D."/>
            <person name="Lopez-Fernandez M."/>
            <person name="Wu X."/>
            <person name="de Brujin I."/>
            <person name="Lundin D."/>
            <person name="Andersson A."/>
            <person name="Bertilsson S."/>
            <person name="Dopson M."/>
        </authorList>
    </citation>
    <scope>NUCLEOTIDE SEQUENCE</scope>
    <source>
        <strain evidence="1">MM415B06176</strain>
    </source>
</reference>